<dbReference type="Pfam" id="PF05331">
    <property type="entry name" value="DUF742"/>
    <property type="match status" value="1"/>
</dbReference>
<dbReference type="EMBL" id="BMVC01000010">
    <property type="protein sequence ID" value="GHD03215.1"/>
    <property type="molecule type" value="Genomic_DNA"/>
</dbReference>
<evidence type="ECO:0000313" key="2">
    <source>
        <dbReference type="EMBL" id="GHD03215.1"/>
    </source>
</evidence>
<feature type="region of interest" description="Disordered" evidence="1">
    <location>
        <begin position="1"/>
        <end position="58"/>
    </location>
</feature>
<organism evidence="2 3">
    <name type="scientific">Streptomyces finlayi</name>
    <dbReference type="NCBI Taxonomy" id="67296"/>
    <lineage>
        <taxon>Bacteria</taxon>
        <taxon>Bacillati</taxon>
        <taxon>Actinomycetota</taxon>
        <taxon>Actinomycetes</taxon>
        <taxon>Kitasatosporales</taxon>
        <taxon>Streptomycetaceae</taxon>
        <taxon>Streptomyces</taxon>
    </lineage>
</organism>
<dbReference type="AlphaFoldDB" id="A0A918X1J9"/>
<feature type="compositionally biased region" description="Gly residues" evidence="1">
    <location>
        <begin position="1"/>
        <end position="13"/>
    </location>
</feature>
<proteinExistence type="predicted"/>
<comment type="caution">
    <text evidence="2">The sequence shown here is derived from an EMBL/GenBank/DDBJ whole genome shotgun (WGS) entry which is preliminary data.</text>
</comment>
<dbReference type="PANTHER" id="PTHR36221:SF1">
    <property type="entry name" value="DUF742 DOMAIN-CONTAINING PROTEIN"/>
    <property type="match status" value="1"/>
</dbReference>
<name>A0A918X1J9_9ACTN</name>
<gene>
    <name evidence="2" type="ORF">GCM10010334_50700</name>
</gene>
<sequence>MSAGGTGSTGSTGGTASTSTGGTASTASTSTGRTPARAASRPGRDDSPDRLYTVTGGRSRTHSDAFDLVTLVVAESAPAPGMQSEHAAILRMCDYPVAVVEIAAELGLPVSITRILLADLLDTGRISARHPRAAPESAELPEPELLEQVLVGLRNL</sequence>
<dbReference type="Proteomes" id="UP000638353">
    <property type="component" value="Unassembled WGS sequence"/>
</dbReference>
<accession>A0A918X1J9</accession>
<protein>
    <recommendedName>
        <fullName evidence="4">DUF742 domain-containing protein</fullName>
    </recommendedName>
</protein>
<reference evidence="2" key="1">
    <citation type="journal article" date="2014" name="Int. J. Syst. Evol. Microbiol.">
        <title>Complete genome sequence of Corynebacterium casei LMG S-19264T (=DSM 44701T), isolated from a smear-ripened cheese.</title>
        <authorList>
            <consortium name="US DOE Joint Genome Institute (JGI-PGF)"/>
            <person name="Walter F."/>
            <person name="Albersmeier A."/>
            <person name="Kalinowski J."/>
            <person name="Ruckert C."/>
        </authorList>
    </citation>
    <scope>NUCLEOTIDE SEQUENCE</scope>
    <source>
        <strain evidence="2">JCM 4637</strain>
    </source>
</reference>
<reference evidence="2" key="2">
    <citation type="submission" date="2020-09" db="EMBL/GenBank/DDBJ databases">
        <authorList>
            <person name="Sun Q."/>
            <person name="Ohkuma M."/>
        </authorList>
    </citation>
    <scope>NUCLEOTIDE SEQUENCE</scope>
    <source>
        <strain evidence="2">JCM 4637</strain>
    </source>
</reference>
<dbReference type="InterPro" id="IPR007995">
    <property type="entry name" value="DUF742"/>
</dbReference>
<dbReference type="PANTHER" id="PTHR36221">
    <property type="entry name" value="DUF742 DOMAIN-CONTAINING PROTEIN"/>
    <property type="match status" value="1"/>
</dbReference>
<feature type="compositionally biased region" description="Low complexity" evidence="1">
    <location>
        <begin position="14"/>
        <end position="41"/>
    </location>
</feature>
<evidence type="ECO:0000256" key="1">
    <source>
        <dbReference type="SAM" id="MobiDB-lite"/>
    </source>
</evidence>
<evidence type="ECO:0008006" key="4">
    <source>
        <dbReference type="Google" id="ProtNLM"/>
    </source>
</evidence>
<evidence type="ECO:0000313" key="3">
    <source>
        <dbReference type="Proteomes" id="UP000638353"/>
    </source>
</evidence>